<sequence>MTAMAQLESGLYTIQSGDARIGRARHEALDLSPKAVFANTDDQDAVWLVEAYPNNHYRLYAKGAPTAVEDLQPAGPLVSLLLDQGDAPEWELIPVDGVPDTYRIKSPQGSSWTVLEPGRQSRIEVIPVLEGSTAFTFARIGR</sequence>
<name>A0A372ZUH9_9ACTN</name>
<dbReference type="InterPro" id="IPR031755">
    <property type="entry name" value="Inhibitor_I66"/>
</dbReference>
<reference evidence="1 2" key="1">
    <citation type="submission" date="2018-08" db="EMBL/GenBank/DDBJ databases">
        <title>Diversity &amp; Physiological Properties of Lignin-Decomposing Actinobacteria from Soil.</title>
        <authorList>
            <person name="Roh S.G."/>
            <person name="Kim S.B."/>
        </authorList>
    </citation>
    <scope>NUCLEOTIDE SEQUENCE [LARGE SCALE GENOMIC DNA]</scope>
    <source>
        <strain evidence="1 2">MMS17-GH009</strain>
    </source>
</reference>
<proteinExistence type="predicted"/>
<accession>A0A372ZUH9</accession>
<protein>
    <recommendedName>
        <fullName evidence="3">Ricin B lectin domain-containing protein</fullName>
    </recommendedName>
</protein>
<organism evidence="1 2">
    <name type="scientific">Kitasatospora xanthocidica</name>
    <dbReference type="NCBI Taxonomy" id="83382"/>
    <lineage>
        <taxon>Bacteria</taxon>
        <taxon>Bacillati</taxon>
        <taxon>Actinomycetota</taxon>
        <taxon>Actinomycetes</taxon>
        <taxon>Kitasatosporales</taxon>
        <taxon>Streptomycetaceae</taxon>
        <taxon>Kitasatospora</taxon>
    </lineage>
</organism>
<comment type="caution">
    <text evidence="1">The sequence shown here is derived from an EMBL/GenBank/DDBJ whole genome shotgun (WGS) entry which is preliminary data.</text>
</comment>
<dbReference type="EMBL" id="QVIG01000001">
    <property type="protein sequence ID" value="RGD59092.1"/>
    <property type="molecule type" value="Genomic_DNA"/>
</dbReference>
<dbReference type="GO" id="GO:0004867">
    <property type="term" value="F:serine-type endopeptidase inhibitor activity"/>
    <property type="evidence" value="ECO:0007669"/>
    <property type="project" value="InterPro"/>
</dbReference>
<evidence type="ECO:0000313" key="1">
    <source>
        <dbReference type="EMBL" id="RGD59092.1"/>
    </source>
</evidence>
<dbReference type="AlphaFoldDB" id="A0A372ZUH9"/>
<dbReference type="Pfam" id="PF16850">
    <property type="entry name" value="Inhibitor_I66"/>
    <property type="match status" value="1"/>
</dbReference>
<gene>
    <name evidence="1" type="ORF">DR950_16060</name>
</gene>
<evidence type="ECO:0008006" key="3">
    <source>
        <dbReference type="Google" id="ProtNLM"/>
    </source>
</evidence>
<evidence type="ECO:0000313" key="2">
    <source>
        <dbReference type="Proteomes" id="UP000263377"/>
    </source>
</evidence>
<dbReference type="CDD" id="cd23428">
    <property type="entry name" value="beta-trefoil_Ricin_SPI"/>
    <property type="match status" value="1"/>
</dbReference>
<keyword evidence="2" id="KW-1185">Reference proteome</keyword>
<dbReference type="Gene3D" id="2.80.10.50">
    <property type="match status" value="1"/>
</dbReference>
<dbReference type="Proteomes" id="UP000263377">
    <property type="component" value="Unassembled WGS sequence"/>
</dbReference>